<dbReference type="Pfam" id="PF13155">
    <property type="entry name" value="Toprim_2"/>
    <property type="match status" value="1"/>
</dbReference>
<dbReference type="Gene3D" id="3.40.1360.10">
    <property type="match status" value="1"/>
</dbReference>
<dbReference type="EMBL" id="KT184694">
    <property type="protein sequence ID" value="AKQ07627.1"/>
    <property type="molecule type" value="Genomic_DNA"/>
</dbReference>
<organism evidence="1 2">
    <name type="scientific">Mycobacterium phage Smeadley</name>
    <dbReference type="NCBI Taxonomy" id="1673873"/>
    <lineage>
        <taxon>Viruses</taxon>
        <taxon>Duplodnaviria</taxon>
        <taxon>Heunggongvirae</taxon>
        <taxon>Uroviricota</taxon>
        <taxon>Caudoviricetes</taxon>
        <taxon>Fromanvirus</taxon>
        <taxon>Fromanvirus astro</taxon>
    </lineage>
</organism>
<evidence type="ECO:0000313" key="1">
    <source>
        <dbReference type="EMBL" id="AKQ07627.1"/>
    </source>
</evidence>
<dbReference type="RefSeq" id="YP_009204149.1">
    <property type="nucleotide sequence ID" value="NC_028860.1"/>
</dbReference>
<dbReference type="SUPFAM" id="SSF56731">
    <property type="entry name" value="DNA primase core"/>
    <property type="match status" value="1"/>
</dbReference>
<dbReference type="KEGG" id="vg:26630663"/>
<sequence>MQRPSESQKAFLKEATDRYRASLPGSPAEEYLATRGLVTPNPKAQAEIDRFMLGYVAEPLPGHEMFRGCISIPYLRWHQEQGWMVVSIRFRRLDDAKPKYMTVAGDQPWLYNTLALISHSPRVAITEGEIDCITAQVCGIPTVGVPGAQMWKPYMKELFLGYRDVFVLADGDEPGMDFANKVAATLPNARVIPSPPGEDVNSMVLQDGPGALMDRIS</sequence>
<dbReference type="CDD" id="cd01029">
    <property type="entry name" value="TOPRIM_primases"/>
    <property type="match status" value="1"/>
</dbReference>
<proteinExistence type="predicted"/>
<reference evidence="1 2" key="1">
    <citation type="submission" date="2015-06" db="EMBL/GenBank/DDBJ databases">
        <authorList>
            <person name="Akther S."/>
            <person name="Anaya M."/>
            <person name="Carvajal B."/>
            <person name="Chen Y."/>
            <person name="Estrada B."/>
            <person name="Gedeon F."/>
            <person name="Golebiewska U.P."/>
            <person name="Gu W."/>
            <person name="Hernandez A."/>
            <person name="Islam T."/>
            <person name="Jin Y."/>
            <person name="Jung S.M.I.N."/>
            <person name="Nieves W."/>
            <person name="Patel N."/>
            <person name="Qu S."/>
            <person name="Sookdeo T."/>
            <person name="Tobar N."/>
            <person name="Victor W."/>
            <person name="Serrano M.G."/>
            <person name="Buck G."/>
            <person name="Lee V."/>
            <person name="Wang Y."/>
            <person name="Carvalho R."/>
            <person name="Voegtly L."/>
            <person name="Shi R."/>
            <person name="Duckworth R."/>
            <person name="Johnson A."/>
            <person name="Loviza R."/>
            <person name="Walstead R."/>
            <person name="Shah Z."/>
            <person name="Kiflezghi M."/>
            <person name="Wade K."/>
            <person name="Delesalle V.A."/>
            <person name="Bradley K.W."/>
            <person name="Asai D.J."/>
            <person name="Bowman C.A."/>
            <person name="Russell D.A."/>
            <person name="Pope W.H."/>
            <person name="Jacobs-Sera D."/>
            <person name="Hendrix R.W."/>
            <person name="Hatfull G.F."/>
        </authorList>
    </citation>
    <scope>NUCLEOTIDE SEQUENCE [LARGE SCALE GENOMIC DNA]</scope>
</reference>
<evidence type="ECO:0000313" key="2">
    <source>
        <dbReference type="Proteomes" id="UP000204421"/>
    </source>
</evidence>
<gene>
    <name evidence="1" type="ORF">SEA_SMEADLEY_59</name>
</gene>
<name>A0A0H4TJS1_9CAUD</name>
<protein>
    <submittedName>
        <fullName evidence="1">DNA primase</fullName>
    </submittedName>
</protein>
<dbReference type="Proteomes" id="UP000204421">
    <property type="component" value="Segment"/>
</dbReference>
<dbReference type="OrthoDB" id="7384at10239"/>
<dbReference type="GeneID" id="26630663"/>
<accession>A0A0H4TJS1</accession>
<dbReference type="InterPro" id="IPR034154">
    <property type="entry name" value="TOPRIM_DnaG/twinkle"/>
</dbReference>